<protein>
    <submittedName>
        <fullName evidence="6">AraC family transcriptional regulator</fullName>
    </submittedName>
</protein>
<evidence type="ECO:0000313" key="7">
    <source>
        <dbReference type="Proteomes" id="UP000255165"/>
    </source>
</evidence>
<evidence type="ECO:0000259" key="5">
    <source>
        <dbReference type="PROSITE" id="PS01124"/>
    </source>
</evidence>
<evidence type="ECO:0000313" key="6">
    <source>
        <dbReference type="EMBL" id="RDK11946.1"/>
    </source>
</evidence>
<dbReference type="SMART" id="SM00342">
    <property type="entry name" value="HTH_ARAC"/>
    <property type="match status" value="1"/>
</dbReference>
<dbReference type="Gene3D" id="1.10.10.60">
    <property type="entry name" value="Homeodomain-like"/>
    <property type="match status" value="1"/>
</dbReference>
<dbReference type="Proteomes" id="UP000255165">
    <property type="component" value="Unassembled WGS sequence"/>
</dbReference>
<dbReference type="InterPro" id="IPR050204">
    <property type="entry name" value="AraC_XylS_family_regulators"/>
</dbReference>
<name>A0A370P284_9BURK</name>
<dbReference type="EMBL" id="QKWJ01000002">
    <property type="protein sequence ID" value="RDK11946.1"/>
    <property type="molecule type" value="Genomic_DNA"/>
</dbReference>
<dbReference type="PANTHER" id="PTHR46796">
    <property type="entry name" value="HTH-TYPE TRANSCRIPTIONAL ACTIVATOR RHAS-RELATED"/>
    <property type="match status" value="1"/>
</dbReference>
<dbReference type="SUPFAM" id="SSF51215">
    <property type="entry name" value="Regulatory protein AraC"/>
    <property type="match status" value="1"/>
</dbReference>
<evidence type="ECO:0000256" key="3">
    <source>
        <dbReference type="ARBA" id="ARBA00023159"/>
    </source>
</evidence>
<dbReference type="AlphaFoldDB" id="A0A370P284"/>
<dbReference type="InterPro" id="IPR037923">
    <property type="entry name" value="HTH-like"/>
</dbReference>
<keyword evidence="3" id="KW-0010">Activator</keyword>
<dbReference type="GO" id="GO:0003700">
    <property type="term" value="F:DNA-binding transcription factor activity"/>
    <property type="evidence" value="ECO:0007669"/>
    <property type="project" value="InterPro"/>
</dbReference>
<keyword evidence="1" id="KW-0805">Transcription regulation</keyword>
<dbReference type="PANTHER" id="PTHR46796:SF2">
    <property type="entry name" value="TRANSCRIPTIONAL REGULATORY PROTEIN"/>
    <property type="match status" value="1"/>
</dbReference>
<dbReference type="InterPro" id="IPR018060">
    <property type="entry name" value="HTH_AraC"/>
</dbReference>
<dbReference type="InterPro" id="IPR003313">
    <property type="entry name" value="AraC-bd"/>
</dbReference>
<dbReference type="PROSITE" id="PS00041">
    <property type="entry name" value="HTH_ARAC_FAMILY_1"/>
    <property type="match status" value="1"/>
</dbReference>
<dbReference type="InterPro" id="IPR009057">
    <property type="entry name" value="Homeodomain-like_sf"/>
</dbReference>
<dbReference type="Pfam" id="PF02311">
    <property type="entry name" value="AraC_binding"/>
    <property type="match status" value="1"/>
</dbReference>
<keyword evidence="7" id="KW-1185">Reference proteome</keyword>
<evidence type="ECO:0000256" key="1">
    <source>
        <dbReference type="ARBA" id="ARBA00023015"/>
    </source>
</evidence>
<reference evidence="6 7" key="1">
    <citation type="submission" date="2018-06" db="EMBL/GenBank/DDBJ databases">
        <authorList>
            <person name="Feng T."/>
            <person name="Jeon C.O."/>
        </authorList>
    </citation>
    <scope>NUCLEOTIDE SEQUENCE [LARGE SCALE GENOMIC DNA]</scope>
    <source>
        <strain evidence="6 7">S23</strain>
    </source>
</reference>
<gene>
    <name evidence="6" type="ORF">DN412_03405</name>
</gene>
<organism evidence="6 7">
    <name type="scientific">Cupriavidus lacunae</name>
    <dbReference type="NCBI Taxonomy" id="2666307"/>
    <lineage>
        <taxon>Bacteria</taxon>
        <taxon>Pseudomonadati</taxon>
        <taxon>Pseudomonadota</taxon>
        <taxon>Betaproteobacteria</taxon>
        <taxon>Burkholderiales</taxon>
        <taxon>Burkholderiaceae</taxon>
        <taxon>Cupriavidus</taxon>
    </lineage>
</organism>
<feature type="domain" description="HTH araC/xylS-type" evidence="5">
    <location>
        <begin position="159"/>
        <end position="254"/>
    </location>
</feature>
<evidence type="ECO:0000256" key="4">
    <source>
        <dbReference type="ARBA" id="ARBA00023163"/>
    </source>
</evidence>
<dbReference type="SUPFAM" id="SSF46689">
    <property type="entry name" value="Homeodomain-like"/>
    <property type="match status" value="2"/>
</dbReference>
<comment type="caution">
    <text evidence="6">The sequence shown here is derived from an EMBL/GenBank/DDBJ whole genome shotgun (WGS) entry which is preliminary data.</text>
</comment>
<dbReference type="GO" id="GO:0043565">
    <property type="term" value="F:sequence-specific DNA binding"/>
    <property type="evidence" value="ECO:0007669"/>
    <property type="project" value="InterPro"/>
</dbReference>
<keyword evidence="4" id="KW-0804">Transcription</keyword>
<dbReference type="InterPro" id="IPR018062">
    <property type="entry name" value="HTH_AraC-typ_CS"/>
</dbReference>
<accession>A0A370P284</accession>
<dbReference type="PROSITE" id="PS01124">
    <property type="entry name" value="HTH_ARAC_FAMILY_2"/>
    <property type="match status" value="1"/>
</dbReference>
<sequence length="254" mass="28348">MLRAEYRTHRFPPHEHAEYAIGFIEAGAQAYTLERRHRVLMPAGSICLINSGQLHEGAPGMEAGWRYRMIYISANDLHAATADSIDANAQPPIYFTESVVSDPWLLAQLQQAHLASESSNLTDLEKSARLTAALKALTHRHARYHNGVAPTAILPGAVKRAREYIDAHFSQNPSLPEIAAVAGLSPFHLLRAFRHFTGMAPHAYLIQRRVEHARHLLLKGLSLRVIAATVGYSDQAHLSREFRRFYGVPPSRIL</sequence>
<evidence type="ECO:0000256" key="2">
    <source>
        <dbReference type="ARBA" id="ARBA00023125"/>
    </source>
</evidence>
<proteinExistence type="predicted"/>
<keyword evidence="2" id="KW-0238">DNA-binding</keyword>
<dbReference type="Pfam" id="PF12833">
    <property type="entry name" value="HTH_18"/>
    <property type="match status" value="1"/>
</dbReference>